<dbReference type="EMBL" id="BDGG01000005">
    <property type="protein sequence ID" value="GAU99679.1"/>
    <property type="molecule type" value="Genomic_DNA"/>
</dbReference>
<protein>
    <submittedName>
        <fullName evidence="1">Uncharacterized protein</fullName>
    </submittedName>
</protein>
<organism evidence="1 2">
    <name type="scientific">Ramazzottius varieornatus</name>
    <name type="common">Water bear</name>
    <name type="synonym">Tardigrade</name>
    <dbReference type="NCBI Taxonomy" id="947166"/>
    <lineage>
        <taxon>Eukaryota</taxon>
        <taxon>Metazoa</taxon>
        <taxon>Ecdysozoa</taxon>
        <taxon>Tardigrada</taxon>
        <taxon>Eutardigrada</taxon>
        <taxon>Parachela</taxon>
        <taxon>Hypsibioidea</taxon>
        <taxon>Ramazzottiidae</taxon>
        <taxon>Ramazzottius</taxon>
    </lineage>
</organism>
<accession>A0A1D1VDG8</accession>
<proteinExistence type="predicted"/>
<comment type="caution">
    <text evidence="1">The sequence shown here is derived from an EMBL/GenBank/DDBJ whole genome shotgun (WGS) entry which is preliminary data.</text>
</comment>
<evidence type="ECO:0000313" key="1">
    <source>
        <dbReference type="EMBL" id="GAU99679.1"/>
    </source>
</evidence>
<dbReference type="AlphaFoldDB" id="A0A1D1VDG8"/>
<dbReference type="Proteomes" id="UP000186922">
    <property type="component" value="Unassembled WGS sequence"/>
</dbReference>
<gene>
    <name evidence="1" type="primary">RvY_10640-1</name>
    <name evidence="1" type="synonym">RvY_10640.1</name>
    <name evidence="1" type="ORF">RvY_10640</name>
</gene>
<evidence type="ECO:0000313" key="2">
    <source>
        <dbReference type="Proteomes" id="UP000186922"/>
    </source>
</evidence>
<sequence length="121" mass="13349">MKECVALVKSRIQAHGLDCLGNANQSSFQYEMRPGQTLDFVGAKHVLALTRSENSMTHSYTVMMCVSPGTRKFLPVLIFTLQGDKGVLGPIVKRTMFKARNLHVTASTSGKMAKQLVHRVV</sequence>
<name>A0A1D1VDG8_RAMVA</name>
<keyword evidence="2" id="KW-1185">Reference proteome</keyword>
<reference evidence="1 2" key="1">
    <citation type="journal article" date="2016" name="Nat. Commun.">
        <title>Extremotolerant tardigrade genome and improved radiotolerance of human cultured cells by tardigrade-unique protein.</title>
        <authorList>
            <person name="Hashimoto T."/>
            <person name="Horikawa D.D."/>
            <person name="Saito Y."/>
            <person name="Kuwahara H."/>
            <person name="Kozuka-Hata H."/>
            <person name="Shin-I T."/>
            <person name="Minakuchi Y."/>
            <person name="Ohishi K."/>
            <person name="Motoyama A."/>
            <person name="Aizu T."/>
            <person name="Enomoto A."/>
            <person name="Kondo K."/>
            <person name="Tanaka S."/>
            <person name="Hara Y."/>
            <person name="Koshikawa S."/>
            <person name="Sagara H."/>
            <person name="Miura T."/>
            <person name="Yokobori S."/>
            <person name="Miyagawa K."/>
            <person name="Suzuki Y."/>
            <person name="Kubo T."/>
            <person name="Oyama M."/>
            <person name="Kohara Y."/>
            <person name="Fujiyama A."/>
            <person name="Arakawa K."/>
            <person name="Katayama T."/>
            <person name="Toyoda A."/>
            <person name="Kunieda T."/>
        </authorList>
    </citation>
    <scope>NUCLEOTIDE SEQUENCE [LARGE SCALE GENOMIC DNA]</scope>
    <source>
        <strain evidence="1 2">YOKOZUNA-1</strain>
    </source>
</reference>